<dbReference type="CDD" id="cd00761">
    <property type="entry name" value="Glyco_tranf_GTA_type"/>
    <property type="match status" value="1"/>
</dbReference>
<feature type="transmembrane region" description="Helical" evidence="1">
    <location>
        <begin position="379"/>
        <end position="402"/>
    </location>
</feature>
<feature type="transmembrane region" description="Helical" evidence="1">
    <location>
        <begin position="461"/>
        <end position="480"/>
    </location>
</feature>
<feature type="transmembrane region" description="Helical" evidence="1">
    <location>
        <begin position="422"/>
        <end position="440"/>
    </location>
</feature>
<dbReference type="InterPro" id="IPR029044">
    <property type="entry name" value="Nucleotide-diphossugar_trans"/>
</dbReference>
<dbReference type="InterPro" id="IPR001173">
    <property type="entry name" value="Glyco_trans_2-like"/>
</dbReference>
<name>A0A0H4T3M2_9BACT</name>
<organism evidence="3">
    <name type="scientific">uncultured Microgenomates bacterium Rifle_16ft_4_minimus_37633</name>
    <dbReference type="NCBI Taxonomy" id="1665114"/>
    <lineage>
        <taxon>Bacteria</taxon>
        <taxon>Candidatus Microgenomatota</taxon>
        <taxon>environmental samples</taxon>
    </lineage>
</organism>
<dbReference type="PANTHER" id="PTHR36851">
    <property type="entry name" value="UNNAMED PRODUCT"/>
    <property type="match status" value="1"/>
</dbReference>
<evidence type="ECO:0000256" key="1">
    <source>
        <dbReference type="SAM" id="Phobius"/>
    </source>
</evidence>
<evidence type="ECO:0000259" key="2">
    <source>
        <dbReference type="Pfam" id="PF13632"/>
    </source>
</evidence>
<feature type="transmembrane region" description="Helical" evidence="1">
    <location>
        <begin position="45"/>
        <end position="70"/>
    </location>
</feature>
<proteinExistence type="predicted"/>
<feature type="domain" description="Glycosyltransferase 2-like" evidence="2">
    <location>
        <begin position="207"/>
        <end position="438"/>
    </location>
</feature>
<dbReference type="PANTHER" id="PTHR36851:SF1">
    <property type="entry name" value="GLYCO_TRANS_2-LIKE DOMAIN-CONTAINING PROTEIN"/>
    <property type="match status" value="1"/>
</dbReference>
<dbReference type="SUPFAM" id="SSF53448">
    <property type="entry name" value="Nucleotide-diphospho-sugar transferases"/>
    <property type="match status" value="1"/>
</dbReference>
<evidence type="ECO:0000313" key="3">
    <source>
        <dbReference type="EMBL" id="AKQ02253.1"/>
    </source>
</evidence>
<dbReference type="Gene3D" id="3.90.550.10">
    <property type="entry name" value="Spore Coat Polysaccharide Biosynthesis Protein SpsA, Chain A"/>
    <property type="match status" value="1"/>
</dbReference>
<dbReference type="Pfam" id="PF13632">
    <property type="entry name" value="Glyco_trans_2_3"/>
    <property type="match status" value="1"/>
</dbReference>
<dbReference type="EMBL" id="KT006999">
    <property type="protein sequence ID" value="AKQ02253.1"/>
    <property type="molecule type" value="Genomic_DNA"/>
</dbReference>
<accession>A0A0H4T3M2</accession>
<reference evidence="3" key="1">
    <citation type="journal article" date="2015" name="ISME J.">
        <title>Aquifer environment selects for microbial species cohorts in sediment and groundwater.</title>
        <authorList>
            <person name="Hug L.A."/>
            <person name="Thomas B.C."/>
            <person name="Brown C.T."/>
            <person name="Frischkorn K.R."/>
            <person name="Williams K.H."/>
            <person name="Tringe S.G."/>
            <person name="Banfield J.F."/>
        </authorList>
    </citation>
    <scope>NUCLEOTIDE SEQUENCE</scope>
</reference>
<sequence length="500" mass="58467">MSKVLRNFIINHDKQVLRLLEILPGVVSWNVILFPYWGIFVIPNVVAYFILAYNIYWFYQSFQIAISATISHLRVQSSMRYDWDGDLKAFPDAPQVKHFIIIATYKEPLYILRRTFESIAKQTLPKNQLYVILATEKKEPEEERNEKVSIIKKEFGQVLPNIFVTVHELSVGEIAGKSSNERFAAIWAKKEIIDEQNLDMNYLTVTSCDADHIFHPKHFSVLTYKFLDNPKRYLYFWQPAVMFYNNIWKIPAITRVPNILGSIWNLSQLSRRDRLINTANYSLSFKLLSDVDYWDPDKIPEDWGIFFKAYYKKAGGVEVEPIYLPIYADAPQSSSFIKTIKNQYQQRKRWAWGVSDDPWIIKNYFLTPGVPFWEKTMRVIYVIQAHFLWPVNWFIITIGLTVPTLINPRFARTTLGYTVPKLSSFVLTIALVFLGVMLVLDKIYKPQRPKDYPIWRAIISPIEFVLMPVVGLIFSALPGIDAHTRLMLGKYLEYKVTEKV</sequence>
<keyword evidence="1" id="KW-0812">Transmembrane</keyword>
<dbReference type="AlphaFoldDB" id="A0A0H4T3M2"/>
<keyword evidence="1" id="KW-0472">Membrane</keyword>
<keyword evidence="1" id="KW-1133">Transmembrane helix</keyword>
<protein>
    <recommendedName>
        <fullName evidence="2">Glycosyltransferase 2-like domain-containing protein</fullName>
    </recommendedName>
</protein>